<evidence type="ECO:0000313" key="3">
    <source>
        <dbReference type="Proteomes" id="UP000231469"/>
    </source>
</evidence>
<organism evidence="2 3">
    <name type="scientific">bacterium (Candidatus Gribaldobacteria) CG_4_10_14_0_2_um_filter_36_18</name>
    <dbReference type="NCBI Taxonomy" id="2014264"/>
    <lineage>
        <taxon>Bacteria</taxon>
        <taxon>Candidatus Gribaldobacteria</taxon>
    </lineage>
</organism>
<sequence>MKQIQKKFSIIIIFSILATLLIPLNVLADGMMINPDLYSDRWDYGDQTNQQTFINYEDGLEEMILSIGIEKANKGAVWLFPVPANPDKVIIDIMTEFPELRGEEIIKKAKSNLFFTRKDLWLTQIYTFPFVMRGLYTLSTGKGEGITSPMGLEMGLEVETDVIVHEHLEKEGITTEIITAKTAQALYDYLKNKELKIDKGSIPVLDSYIGKEFTFIISWVSGEFPLTNEQRGVFVTFPTEKIYYPLLLTSVYGSKVIPITIRVIGYVSPKIFKDIKNYTEVKYYFDEYIPLYKYTEEGIKPISNFFGESVEIKGGYGMRKMENVKYTKIEINAPSKMFTDDLWISSRTPLKANYASFLFNHPLLNWIILLIICSILSGIFAGLTVFKESRNKKGIKKYGLLGLSNVLSIIGLIIATIFAKTKDIKKEDEELFKELEVKGYSTWRIQTRDLRKFAFVPVFSIYFLIVSWVLIEILKLGLF</sequence>
<protein>
    <recommendedName>
        <fullName evidence="4">DUF2330 domain-containing protein</fullName>
    </recommendedName>
</protein>
<accession>A0A2M7VL88</accession>
<evidence type="ECO:0000256" key="1">
    <source>
        <dbReference type="SAM" id="Phobius"/>
    </source>
</evidence>
<feature type="transmembrane region" description="Helical" evidence="1">
    <location>
        <begin position="398"/>
        <end position="419"/>
    </location>
</feature>
<evidence type="ECO:0000313" key="2">
    <source>
        <dbReference type="EMBL" id="PJA02526.1"/>
    </source>
</evidence>
<dbReference type="AlphaFoldDB" id="A0A2M7VL88"/>
<name>A0A2M7VL88_9BACT</name>
<dbReference type="Proteomes" id="UP000231469">
    <property type="component" value="Unassembled WGS sequence"/>
</dbReference>
<keyword evidence="1" id="KW-0472">Membrane</keyword>
<gene>
    <name evidence="2" type="ORF">COX73_00240</name>
</gene>
<proteinExistence type="predicted"/>
<keyword evidence="1" id="KW-1133">Transmembrane helix</keyword>
<keyword evidence="1" id="KW-0812">Transmembrane</keyword>
<feature type="transmembrane region" description="Helical" evidence="1">
    <location>
        <begin position="363"/>
        <end position="386"/>
    </location>
</feature>
<feature type="transmembrane region" description="Helical" evidence="1">
    <location>
        <begin position="453"/>
        <end position="474"/>
    </location>
</feature>
<comment type="caution">
    <text evidence="2">The sequence shown here is derived from an EMBL/GenBank/DDBJ whole genome shotgun (WGS) entry which is preliminary data.</text>
</comment>
<evidence type="ECO:0008006" key="4">
    <source>
        <dbReference type="Google" id="ProtNLM"/>
    </source>
</evidence>
<reference evidence="3" key="1">
    <citation type="submission" date="2017-09" db="EMBL/GenBank/DDBJ databases">
        <title>Depth-based differentiation of microbial function through sediment-hosted aquifers and enrichment of novel symbionts in the deep terrestrial subsurface.</title>
        <authorList>
            <person name="Probst A.J."/>
            <person name="Ladd B."/>
            <person name="Jarett J.K."/>
            <person name="Geller-Mcgrath D.E."/>
            <person name="Sieber C.M.K."/>
            <person name="Emerson J.B."/>
            <person name="Anantharaman K."/>
            <person name="Thomas B.C."/>
            <person name="Malmstrom R."/>
            <person name="Stieglmeier M."/>
            <person name="Klingl A."/>
            <person name="Woyke T."/>
            <person name="Ryan C.M."/>
            <person name="Banfield J.F."/>
        </authorList>
    </citation>
    <scope>NUCLEOTIDE SEQUENCE [LARGE SCALE GENOMIC DNA]</scope>
</reference>
<dbReference type="EMBL" id="PFPS01000013">
    <property type="protein sequence ID" value="PJA02526.1"/>
    <property type="molecule type" value="Genomic_DNA"/>
</dbReference>